<gene>
    <name evidence="2" type="ordered locus">MK1355</name>
</gene>
<proteinExistence type="predicted"/>
<dbReference type="KEGG" id="mka:MK1355"/>
<feature type="transmembrane region" description="Helical" evidence="1">
    <location>
        <begin position="182"/>
        <end position="205"/>
    </location>
</feature>
<reference evidence="2 3" key="1">
    <citation type="journal article" date="2002" name="Proc. Natl. Acad. Sci. U.S.A.">
        <title>The complete genome of hyperthermophile Methanopyrus kandleri AV19 and monophyly of archaeal methanogens.</title>
        <authorList>
            <person name="Slesarev A.I."/>
            <person name="Mezhevaya K.V."/>
            <person name="Makarova K.S."/>
            <person name="Polushin N.N."/>
            <person name="Shcherbinina O.V."/>
            <person name="Shakhova V.V."/>
            <person name="Belova G.I."/>
            <person name="Aravind L."/>
            <person name="Natale D.A."/>
            <person name="Rogozin I.B."/>
            <person name="Tatusov R.L."/>
            <person name="Wolf Y.I."/>
            <person name="Stetter K.O."/>
            <person name="Malykh A.G."/>
            <person name="Koonin E.V."/>
            <person name="Kozyavkin S.A."/>
        </authorList>
    </citation>
    <scope>NUCLEOTIDE SEQUENCE [LARGE SCALE GENOMIC DNA]</scope>
    <source>
        <strain evidence="3">AV19 / DSM 6324 / JCM 9639 / NBRC 100938</strain>
    </source>
</reference>
<feature type="transmembrane region" description="Helical" evidence="1">
    <location>
        <begin position="217"/>
        <end position="239"/>
    </location>
</feature>
<dbReference type="EnsemblBacteria" id="AAM02568">
    <property type="protein sequence ID" value="AAM02568"/>
    <property type="gene ID" value="MK1355"/>
</dbReference>
<feature type="transmembrane region" description="Helical" evidence="1">
    <location>
        <begin position="251"/>
        <end position="269"/>
    </location>
</feature>
<evidence type="ECO:0000256" key="1">
    <source>
        <dbReference type="SAM" id="Phobius"/>
    </source>
</evidence>
<protein>
    <submittedName>
        <fullName evidence="2">Uncharacterized membrane protein specific for M.kandleri, MK-10 family</fullName>
    </submittedName>
</protein>
<dbReference type="InParanoid" id="Q8TVN3"/>
<evidence type="ECO:0000313" key="3">
    <source>
        <dbReference type="Proteomes" id="UP000001826"/>
    </source>
</evidence>
<keyword evidence="1" id="KW-1133">Transmembrane helix</keyword>
<organism evidence="2 3">
    <name type="scientific">Methanopyrus kandleri (strain AV19 / DSM 6324 / JCM 9639 / NBRC 100938)</name>
    <dbReference type="NCBI Taxonomy" id="190192"/>
    <lineage>
        <taxon>Archaea</taxon>
        <taxon>Methanobacteriati</taxon>
        <taxon>Methanobacteriota</taxon>
        <taxon>Methanomada group</taxon>
        <taxon>Methanopyri</taxon>
        <taxon>Methanopyrales</taxon>
        <taxon>Methanopyraceae</taxon>
        <taxon>Methanopyrus</taxon>
    </lineage>
</organism>
<dbReference type="GeneID" id="1477950"/>
<dbReference type="HOGENOM" id="CLU_910936_0_0_2"/>
<sequence>MLEPLTLTLLALPGDPGDVLGPVLEHPEVFPAMGRKGHDGERWTGRRKRVQRVDAKLSRVGEILSGRSPGTRKGSELRKRYPERKRERLLSLYRRVRLYYRTVFDELVRLLVALLVTFFMVCLAVKAAGEDSVANLFRLAGISIIVDIVALIAFCEIVLTAVEDFADAVLAGESPEAALDAFYGGAVLTLGYSLIAYAAVALWIVRRTSRELDVRTLVQASILILPLVAGFRALVWGMWVTGRYADVVPQLLGFTSVLIVIYLLVRLNLKLSKDRASP</sequence>
<keyword evidence="3" id="KW-1185">Reference proteome</keyword>
<keyword evidence="1" id="KW-0472">Membrane</keyword>
<feature type="transmembrane region" description="Helical" evidence="1">
    <location>
        <begin position="137"/>
        <end position="162"/>
    </location>
</feature>
<name>Q8TVN3_METKA</name>
<accession>Q8TVN3</accession>
<feature type="transmembrane region" description="Helical" evidence="1">
    <location>
        <begin position="107"/>
        <end position="125"/>
    </location>
</feature>
<dbReference type="PaxDb" id="190192-MK1355"/>
<dbReference type="AlphaFoldDB" id="Q8TVN3"/>
<evidence type="ECO:0000313" key="2">
    <source>
        <dbReference type="EMBL" id="AAM02568.1"/>
    </source>
</evidence>
<dbReference type="RefSeq" id="WP_011019723.1">
    <property type="nucleotide sequence ID" value="NC_003551.1"/>
</dbReference>
<dbReference type="EMBL" id="AE009439">
    <property type="protein sequence ID" value="AAM02568.1"/>
    <property type="molecule type" value="Genomic_DNA"/>
</dbReference>
<dbReference type="Proteomes" id="UP000001826">
    <property type="component" value="Chromosome"/>
</dbReference>
<keyword evidence="1" id="KW-0812">Transmembrane</keyword>